<proteinExistence type="predicted"/>
<evidence type="ECO:0000313" key="5">
    <source>
        <dbReference type="Proteomes" id="UP000321891"/>
    </source>
</evidence>
<dbReference type="Proteomes" id="UP000321891">
    <property type="component" value="Unassembled WGS sequence"/>
</dbReference>
<keyword evidence="1" id="KW-1133">Transmembrane helix</keyword>
<dbReference type="RefSeq" id="WP_048838186.1">
    <property type="nucleotide sequence ID" value="NZ_BAMV01000009.1"/>
</dbReference>
<feature type="transmembrane region" description="Helical" evidence="1">
    <location>
        <begin position="6"/>
        <end position="24"/>
    </location>
</feature>
<dbReference type="Proteomes" id="UP000032671">
    <property type="component" value="Unassembled WGS sequence"/>
</dbReference>
<accession>A0A6N3STX9</accession>
<keyword evidence="1" id="KW-0812">Transmembrane</keyword>
<organism evidence="2 4">
    <name type="scientific">Acetobacter cibinongensis</name>
    <dbReference type="NCBI Taxonomy" id="146475"/>
    <lineage>
        <taxon>Bacteria</taxon>
        <taxon>Pseudomonadati</taxon>
        <taxon>Pseudomonadota</taxon>
        <taxon>Alphaproteobacteria</taxon>
        <taxon>Acetobacterales</taxon>
        <taxon>Acetobacteraceae</taxon>
        <taxon>Acetobacter</taxon>
    </lineage>
</organism>
<reference evidence="3 5" key="2">
    <citation type="submission" date="2019-07" db="EMBL/GenBank/DDBJ databases">
        <title>Whole genome shotgun sequence of Acetobacter cibinongensis NBRC 16605.</title>
        <authorList>
            <person name="Hosoyama A."/>
            <person name="Uohara A."/>
            <person name="Ohji S."/>
            <person name="Ichikawa N."/>
        </authorList>
    </citation>
    <scope>NUCLEOTIDE SEQUENCE [LARGE SCALE GENOMIC DNA]</scope>
    <source>
        <strain evidence="3 5">NBRC 16605</strain>
    </source>
</reference>
<evidence type="ECO:0000313" key="4">
    <source>
        <dbReference type="Proteomes" id="UP000032671"/>
    </source>
</evidence>
<name>A0A0D6N3K3_9PROT</name>
<accession>A0A0D6N3K3</accession>
<evidence type="ECO:0000313" key="3">
    <source>
        <dbReference type="EMBL" id="GEL60057.1"/>
    </source>
</evidence>
<keyword evidence="5" id="KW-1185">Reference proteome</keyword>
<reference evidence="2 4" key="1">
    <citation type="submission" date="2012-11" db="EMBL/GenBank/DDBJ databases">
        <title>Whole genome sequence of Acetobacter cibinongensis 4H-1.</title>
        <authorList>
            <person name="Azuma Y."/>
            <person name="Higashiura N."/>
            <person name="Hirakawa H."/>
            <person name="Matsushita K."/>
        </authorList>
    </citation>
    <scope>NUCLEOTIDE SEQUENCE [LARGE SCALE GENOMIC DNA]</scope>
    <source>
        <strain evidence="2 4">4H-1</strain>
    </source>
</reference>
<comment type="caution">
    <text evidence="2">The sequence shown here is derived from an EMBL/GenBank/DDBJ whole genome shotgun (WGS) entry which is preliminary data.</text>
</comment>
<gene>
    <name evidence="2" type="ORF">Abci_009_006</name>
    <name evidence="3" type="ORF">ACI01nite_26590</name>
</gene>
<sequence>MSNPIIYVLSGLFLVLSAGVAWIAHLSSKAEAESDAKKAKVQAQATQKAQLDLTQAQVSAAPTDDALQQKLQSGGF</sequence>
<dbReference type="STRING" id="1231339.Abci_009_006"/>
<protein>
    <submittedName>
        <fullName evidence="2">Uncharacterized protein</fullName>
    </submittedName>
</protein>
<dbReference type="EMBL" id="BJVU01000020">
    <property type="protein sequence ID" value="GEL60057.1"/>
    <property type="molecule type" value="Genomic_DNA"/>
</dbReference>
<keyword evidence="1" id="KW-0472">Membrane</keyword>
<evidence type="ECO:0000313" key="2">
    <source>
        <dbReference type="EMBL" id="GAN60101.1"/>
    </source>
</evidence>
<dbReference type="EMBL" id="BAMV01000009">
    <property type="protein sequence ID" value="GAN60101.1"/>
    <property type="molecule type" value="Genomic_DNA"/>
</dbReference>
<dbReference type="AlphaFoldDB" id="A0A0D6N3K3"/>
<evidence type="ECO:0000256" key="1">
    <source>
        <dbReference type="SAM" id="Phobius"/>
    </source>
</evidence>